<name>A0A3P7JZX7_STRVU</name>
<evidence type="ECO:0000313" key="3">
    <source>
        <dbReference type="Proteomes" id="UP000270094"/>
    </source>
</evidence>
<reference evidence="2 3" key="1">
    <citation type="submission" date="2018-11" db="EMBL/GenBank/DDBJ databases">
        <authorList>
            <consortium name="Pathogen Informatics"/>
        </authorList>
    </citation>
    <scope>NUCLEOTIDE SEQUENCE [LARGE SCALE GENOMIC DNA]</scope>
</reference>
<dbReference type="Proteomes" id="UP000270094">
    <property type="component" value="Unassembled WGS sequence"/>
</dbReference>
<dbReference type="EMBL" id="UYYB01141429">
    <property type="protein sequence ID" value="VDM85519.1"/>
    <property type="molecule type" value="Genomic_DNA"/>
</dbReference>
<protein>
    <submittedName>
        <fullName evidence="2">Uncharacterized protein</fullName>
    </submittedName>
</protein>
<dbReference type="AlphaFoldDB" id="A0A3P7JZX7"/>
<organism evidence="2 3">
    <name type="scientific">Strongylus vulgaris</name>
    <name type="common">Blood worm</name>
    <dbReference type="NCBI Taxonomy" id="40348"/>
    <lineage>
        <taxon>Eukaryota</taxon>
        <taxon>Metazoa</taxon>
        <taxon>Ecdysozoa</taxon>
        <taxon>Nematoda</taxon>
        <taxon>Chromadorea</taxon>
        <taxon>Rhabditida</taxon>
        <taxon>Rhabditina</taxon>
        <taxon>Rhabditomorpha</taxon>
        <taxon>Strongyloidea</taxon>
        <taxon>Strongylidae</taxon>
        <taxon>Strongylus</taxon>
    </lineage>
</organism>
<gene>
    <name evidence="2" type="ORF">SVUK_LOCUS20517</name>
</gene>
<accession>A0A3P7JZX7</accession>
<sequence>MFSEEMLEERRKALALRAAKKEAKAEASHATNGKHIGAEQESELETAPASTAAETAKTAAETAKLAADTAVIA</sequence>
<feature type="non-terminal residue" evidence="2">
    <location>
        <position position="73"/>
    </location>
</feature>
<evidence type="ECO:0000256" key="1">
    <source>
        <dbReference type="SAM" id="MobiDB-lite"/>
    </source>
</evidence>
<proteinExistence type="predicted"/>
<keyword evidence="3" id="KW-1185">Reference proteome</keyword>
<feature type="compositionally biased region" description="Low complexity" evidence="1">
    <location>
        <begin position="45"/>
        <end position="73"/>
    </location>
</feature>
<feature type="region of interest" description="Disordered" evidence="1">
    <location>
        <begin position="20"/>
        <end position="73"/>
    </location>
</feature>
<evidence type="ECO:0000313" key="2">
    <source>
        <dbReference type="EMBL" id="VDM85519.1"/>
    </source>
</evidence>